<keyword evidence="8" id="KW-1185">Reference proteome</keyword>
<keyword evidence="2" id="KW-0238">DNA-binding</keyword>
<dbReference type="SUPFAM" id="SSF46774">
    <property type="entry name" value="ARID-like"/>
    <property type="match status" value="1"/>
</dbReference>
<feature type="compositionally biased region" description="Polar residues" evidence="5">
    <location>
        <begin position="125"/>
        <end position="134"/>
    </location>
</feature>
<dbReference type="Pfam" id="PF01388">
    <property type="entry name" value="ARID"/>
    <property type="match status" value="1"/>
</dbReference>
<dbReference type="CDD" id="cd16100">
    <property type="entry name" value="ARID"/>
    <property type="match status" value="1"/>
</dbReference>
<dbReference type="InterPro" id="IPR045147">
    <property type="entry name" value="ARI3A/B/C"/>
</dbReference>
<comment type="caution">
    <text evidence="7">The sequence shown here is derived from an EMBL/GenBank/DDBJ whole genome shotgun (WGS) entry which is preliminary data.</text>
</comment>
<feature type="domain" description="ARID" evidence="6">
    <location>
        <begin position="349"/>
        <end position="449"/>
    </location>
</feature>
<accession>A0A8S1IP23</accession>
<dbReference type="GO" id="GO:0003677">
    <property type="term" value="F:DNA binding"/>
    <property type="evidence" value="ECO:0007669"/>
    <property type="project" value="UniProtKB-KW"/>
</dbReference>
<dbReference type="AlphaFoldDB" id="A0A8S1IP23"/>
<name>A0A8S1IP23_9CHLO</name>
<dbReference type="InterPro" id="IPR010919">
    <property type="entry name" value="SAND-like_dom_sf"/>
</dbReference>
<dbReference type="InterPro" id="IPR036431">
    <property type="entry name" value="ARID_dom_sf"/>
</dbReference>
<dbReference type="PROSITE" id="PS51011">
    <property type="entry name" value="ARID"/>
    <property type="match status" value="1"/>
</dbReference>
<keyword evidence="1" id="KW-0805">Transcription regulation</keyword>
<sequence>MKRAWESLIDPGAITSRPLLVGPRQGLHQSGQNSAVGQSAVGQCAAWMGGGRQFGQSGRSRAEVPGGDRDRRADEGVVPTVSPLLALAGGMPVLEVVSVGTSAGQDGMSREPQRVGGDRGGGNCQGEQSTSTPEPESVPAHVQVVCGILQGTFVTATSRVVIKENGHLTREITPNEMERLGGRAQTKKWKQSIKLLNTDGTLGGSIGDWLRDQGLDVRVPHSTSAFPIKRQRTALHPVNHQDAQHPRGFDIAAAKARMEAHLAGLHLGYRPGSPVEALVPQQLLPLATSAPQLRTVDLQEMSYQQLLVLARANGNGGVASTLLPTPPGIQPGREAFVSGQECPKRPGRQGQIAEGLALLGEYLSGERSEPPWGALGADKPPTVADQEVDLRRLYALVKEAGGCDEVSGRRGWQSIAQKIGLGDGTATGAGPSLRTFYHRFLLRAERQEEALSQYRAAPNGGCALVDSTSPETDDENGKQGGSENQVLEVAKVEGAKANGGVRSVGSRILQYA</sequence>
<dbReference type="GO" id="GO:0005634">
    <property type="term" value="C:nucleus"/>
    <property type="evidence" value="ECO:0007669"/>
    <property type="project" value="TreeGrafter"/>
</dbReference>
<evidence type="ECO:0000256" key="2">
    <source>
        <dbReference type="ARBA" id="ARBA00023125"/>
    </source>
</evidence>
<keyword evidence="3" id="KW-0804">Transcription</keyword>
<evidence type="ECO:0000259" key="6">
    <source>
        <dbReference type="PROSITE" id="PS51011"/>
    </source>
</evidence>
<dbReference type="OrthoDB" id="515966at2759"/>
<reference evidence="7" key="1">
    <citation type="submission" date="2020-12" db="EMBL/GenBank/DDBJ databases">
        <authorList>
            <person name="Iha C."/>
        </authorList>
    </citation>
    <scope>NUCLEOTIDE SEQUENCE</scope>
</reference>
<organism evidence="7 8">
    <name type="scientific">Ostreobium quekettii</name>
    <dbReference type="NCBI Taxonomy" id="121088"/>
    <lineage>
        <taxon>Eukaryota</taxon>
        <taxon>Viridiplantae</taxon>
        <taxon>Chlorophyta</taxon>
        <taxon>core chlorophytes</taxon>
        <taxon>Ulvophyceae</taxon>
        <taxon>TCBD clade</taxon>
        <taxon>Bryopsidales</taxon>
        <taxon>Ostreobineae</taxon>
        <taxon>Ostreobiaceae</taxon>
        <taxon>Ostreobium</taxon>
    </lineage>
</organism>
<feature type="region of interest" description="Disordered" evidence="5">
    <location>
        <begin position="101"/>
        <end position="138"/>
    </location>
</feature>
<evidence type="ECO:0000256" key="3">
    <source>
        <dbReference type="ARBA" id="ARBA00023163"/>
    </source>
</evidence>
<dbReference type="Gene3D" id="3.10.390.10">
    <property type="entry name" value="SAND domain-like"/>
    <property type="match status" value="1"/>
</dbReference>
<dbReference type="Gene3D" id="1.10.150.60">
    <property type="entry name" value="ARID DNA-binding domain"/>
    <property type="match status" value="1"/>
</dbReference>
<dbReference type="SMART" id="SM00501">
    <property type="entry name" value="BRIGHT"/>
    <property type="match status" value="1"/>
</dbReference>
<dbReference type="SMART" id="SM01014">
    <property type="entry name" value="ARID"/>
    <property type="match status" value="1"/>
</dbReference>
<evidence type="ECO:0000313" key="7">
    <source>
        <dbReference type="EMBL" id="CAD7695515.1"/>
    </source>
</evidence>
<gene>
    <name evidence="7" type="ORF">OSTQU699_LOCUS876</name>
</gene>
<feature type="region of interest" description="Disordered" evidence="5">
    <location>
        <begin position="459"/>
        <end position="484"/>
    </location>
</feature>
<proteinExistence type="predicted"/>
<evidence type="ECO:0000256" key="5">
    <source>
        <dbReference type="SAM" id="MobiDB-lite"/>
    </source>
</evidence>
<evidence type="ECO:0000256" key="4">
    <source>
        <dbReference type="ARBA" id="ARBA00023242"/>
    </source>
</evidence>
<dbReference type="EMBL" id="CAJHUC010000358">
    <property type="protein sequence ID" value="CAD7695515.1"/>
    <property type="molecule type" value="Genomic_DNA"/>
</dbReference>
<keyword evidence="4" id="KW-0539">Nucleus</keyword>
<dbReference type="PANTHER" id="PTHR15348">
    <property type="entry name" value="AT-RICH INTERACTIVE DOMAIN-CONTAINING PROTEIN ARID DOMAIN- CONTAINING PROTEIN DEAD RINGER PROTEIN B-CELL REGULATOR OF IGH TRANSCRIPTION BRIGHT"/>
    <property type="match status" value="1"/>
</dbReference>
<protein>
    <recommendedName>
        <fullName evidence="6">ARID domain-containing protein</fullName>
    </recommendedName>
</protein>
<dbReference type="InterPro" id="IPR001606">
    <property type="entry name" value="ARID_dom"/>
</dbReference>
<evidence type="ECO:0000256" key="1">
    <source>
        <dbReference type="ARBA" id="ARBA00023015"/>
    </source>
</evidence>
<evidence type="ECO:0000313" key="8">
    <source>
        <dbReference type="Proteomes" id="UP000708148"/>
    </source>
</evidence>
<feature type="compositionally biased region" description="Basic and acidic residues" evidence="5">
    <location>
        <begin position="108"/>
        <end position="117"/>
    </location>
</feature>
<dbReference type="Proteomes" id="UP000708148">
    <property type="component" value="Unassembled WGS sequence"/>
</dbReference>
<dbReference type="PANTHER" id="PTHR15348:SF0">
    <property type="entry name" value="PROTEIN DEAD RINGER"/>
    <property type="match status" value="1"/>
</dbReference>
<feature type="compositionally biased region" description="Basic and acidic residues" evidence="5">
    <location>
        <begin position="60"/>
        <end position="75"/>
    </location>
</feature>
<dbReference type="GO" id="GO:0006357">
    <property type="term" value="P:regulation of transcription by RNA polymerase II"/>
    <property type="evidence" value="ECO:0007669"/>
    <property type="project" value="InterPro"/>
</dbReference>
<feature type="region of interest" description="Disordered" evidence="5">
    <location>
        <begin position="50"/>
        <end position="75"/>
    </location>
</feature>
<dbReference type="SUPFAM" id="SSF63763">
    <property type="entry name" value="SAND domain-like"/>
    <property type="match status" value="1"/>
</dbReference>